<reference evidence="4 5" key="1">
    <citation type="submission" date="2019-02" db="EMBL/GenBank/DDBJ databases">
        <title>Genome sequencing of the rare red list fungi Bondarzewia mesenterica.</title>
        <authorList>
            <person name="Buettner E."/>
            <person name="Kellner H."/>
        </authorList>
    </citation>
    <scope>NUCLEOTIDE SEQUENCE [LARGE SCALE GENOMIC DNA]</scope>
    <source>
        <strain evidence="4 5">DSM 108281</strain>
    </source>
</reference>
<evidence type="ECO:0000256" key="2">
    <source>
        <dbReference type="SAM" id="MobiDB-lite"/>
    </source>
</evidence>
<evidence type="ECO:0000256" key="1">
    <source>
        <dbReference type="ARBA" id="ARBA00022679"/>
    </source>
</evidence>
<dbReference type="InterPro" id="IPR004164">
    <property type="entry name" value="CoA_transf_AS"/>
</dbReference>
<protein>
    <recommendedName>
        <fullName evidence="3">Knr4/Smi1-like domain-containing protein</fullName>
    </recommendedName>
</protein>
<sequence>MLSRAFVMSGALCAHKSIVVSFSVAGSVRIRAYSTPADLPVPKKKKVFESVEEAVKDVKSGDTLLSGDTLIGALTKRPEVNDLTAVSNNCGAGENGLGKLLHSGQIDKMVASYIGGNKHFESLYLQGKISLELVPQGTLVERLRAHAAGIPAFYTPTGASTAVETGLIPIRYNAGGMANGVAIPGNKKEVKDFNGRRYVLEPSIPGDVAFVRAWKVDEVGNTVFRVPSGKKDTGQTGTLDMRHRIARRAAKELKDGFHVNLGIGMPTLVPEYLPPGVSVWLQSENGILGMGPYPTSEQLDADIINAGKETVTLLPGASVFDSGESFAMIRGGHIDVAILGAMQVSQAGDIANFMIPGKLVKGTVANHGTSLSNAFTHQKCLQGIGGAMDLVSNPDNTRVIAVLEHCAKDGSPKILRECSLPLTGARTVSQIITELAAFDVDRENGELELTDLAEGITLEEVQAKTGCTFKVRGSLGKLRGIEICKQGADNVRQQVGKKRPYSVAAVKEAPKSKKVWDSIDDAVKVVKSGDMILSGGFGLCGIPETLIGALLKRPEVTNLTAVSNNAGAGDHGLSRLLKSKQLDKLMISYLGGNKYFESMYLKGEVSLELVPQGTLVERMRAHASGIPAIYTPTGAHTAVETGDIPIRFNEGGMKNGVKIPGNKKESREFNGKRYIMEPAIAGDVAFVHAWKADEAGNLIFKYTANNFNAIMARNAKMTIVEAEHIVPIGELGPNEIHVPGIYVDRIVQATEPKLIEILHLAPSKDEQATQAPADPAKDIRHRIAKRAAKEIKDGYYINLGVGMPTLVPEHLPAGVKVWLESENGILGMGPYPTKEQVDPDIINAGKEASTLLPGASTFDSAESFAMIRGGHLHVAILGAMEVSQAGDIANYMVPGKLVKGIGGAMDLVSSPEATMVIVLMQHCAKDGSPKIVKKCSLPLTGARAVSQIITELGVFNVDRKAGELELIDLAEGVTLEEIRAKTDADFKVSEKLGRMRSQALTHTRDAFSLPSHVFSSHHDAYNADSLSTPDPESAMSPTYTYPPQSNRPGQYDYVPTGRSRPTSLLPLHNTPLSPLPPYPSLEQTWNRFRNWLSNEYPELGDTLNYGILPQDLANIEMQFGFALPQAVRESYLVVDGQEAESSAGCSDGLFYGLTLLPLEEVLDEWRFWREVDDDPSTGAHPKLREVMQSLPPGWVRREYSQRGWIPLITDKAGNYVGVDLNPAESGSVGQVIVFGRDFDTKVVLWRGEGPAGWARWLASIVEEFESGEGYELGGANESEGSDDGVGYESYFFDGTGRGSGDGNGEAGAGGLRLSGEYRGWSVFEAWADKSIRKWHEAGLIPDTAARHDKGKARESLGPNVLDFAKATVNGTGAEVPIPVFADLNDEDVKPLQPLEEVAEPVEAATTRQSLPTISVTKPPAPLPVVLPTQNDILPSPTSPDSGTSSPIDLESARSPMMREVDVEIPLTTSRAPVSPLPPASEEPAAALQEPALVPLPVSPITSPPPPSTESIPPPAAAAPLSDITDLLADSAPKLEATPIQPSPVTPSPKLTPPPEPDVELPPQAENEAVLANGEQVAEEPAPIEEHPDPDTTIRLVGGGGLSGTAEESHSTPAVEEVHVDVAADTEKAEVASITSLQSNDSRASKKTGQHEKKKSVSSGLKKFGHLGGGKRKKDLVKEAA</sequence>
<dbReference type="GO" id="GO:0008410">
    <property type="term" value="F:CoA-transferase activity"/>
    <property type="evidence" value="ECO:0007669"/>
    <property type="project" value="InterPro"/>
</dbReference>
<comment type="caution">
    <text evidence="4">The sequence shown here is derived from an EMBL/GenBank/DDBJ whole genome shotgun (WGS) entry which is preliminary data.</text>
</comment>
<dbReference type="SMART" id="SM00860">
    <property type="entry name" value="SMI1_KNR4"/>
    <property type="match status" value="1"/>
</dbReference>
<dbReference type="NCBIfam" id="TIGR02428">
    <property type="entry name" value="pcaJ_scoB_fam"/>
    <property type="match status" value="2"/>
</dbReference>
<feature type="compositionally biased region" description="Pro residues" evidence="2">
    <location>
        <begin position="1501"/>
        <end position="1516"/>
    </location>
</feature>
<evidence type="ECO:0000313" key="5">
    <source>
        <dbReference type="Proteomes" id="UP000310158"/>
    </source>
</evidence>
<name>A0A4S4M665_9AGAM</name>
<gene>
    <name evidence="4" type="ORF">EW146_g713</name>
</gene>
<feature type="compositionally biased region" description="Low complexity" evidence="2">
    <location>
        <begin position="1434"/>
        <end position="1446"/>
    </location>
</feature>
<dbReference type="EMBL" id="SGPL01000016">
    <property type="protein sequence ID" value="THH20689.1"/>
    <property type="molecule type" value="Genomic_DNA"/>
</dbReference>
<dbReference type="Pfam" id="PF01144">
    <property type="entry name" value="CoA_trans"/>
    <property type="match status" value="4"/>
</dbReference>
<dbReference type="OrthoDB" id="1933379at2759"/>
<organism evidence="4 5">
    <name type="scientific">Bondarzewia mesenterica</name>
    <dbReference type="NCBI Taxonomy" id="1095465"/>
    <lineage>
        <taxon>Eukaryota</taxon>
        <taxon>Fungi</taxon>
        <taxon>Dikarya</taxon>
        <taxon>Basidiomycota</taxon>
        <taxon>Agaricomycotina</taxon>
        <taxon>Agaricomycetes</taxon>
        <taxon>Russulales</taxon>
        <taxon>Bondarzewiaceae</taxon>
        <taxon>Bondarzewia</taxon>
    </lineage>
</organism>
<dbReference type="SMART" id="SM00882">
    <property type="entry name" value="CoA_trans"/>
    <property type="match status" value="4"/>
</dbReference>
<keyword evidence="5" id="KW-1185">Reference proteome</keyword>
<dbReference type="InterPro" id="IPR004165">
    <property type="entry name" value="CoA_trans_fam_I"/>
</dbReference>
<dbReference type="NCBIfam" id="TIGR02429">
    <property type="entry name" value="pcaI_scoA_fam"/>
    <property type="match status" value="1"/>
</dbReference>
<feature type="compositionally biased region" description="Polar residues" evidence="2">
    <location>
        <begin position="1024"/>
        <end position="1048"/>
    </location>
</feature>
<feature type="region of interest" description="Disordered" evidence="2">
    <location>
        <begin position="1413"/>
        <end position="1455"/>
    </location>
</feature>
<dbReference type="InterPro" id="IPR018958">
    <property type="entry name" value="Knr4/Smi1-like_dom"/>
</dbReference>
<dbReference type="InterPro" id="IPR037171">
    <property type="entry name" value="NagB/RpiA_transferase-like"/>
</dbReference>
<evidence type="ECO:0000259" key="3">
    <source>
        <dbReference type="SMART" id="SM00860"/>
    </source>
</evidence>
<dbReference type="Gene3D" id="3.40.1080.10">
    <property type="entry name" value="Glutaconate Coenzyme A-transferase"/>
    <property type="match status" value="5"/>
</dbReference>
<dbReference type="InterPro" id="IPR037883">
    <property type="entry name" value="Knr4/Smi1-like_sf"/>
</dbReference>
<dbReference type="Pfam" id="PF09346">
    <property type="entry name" value="SMI1_KNR4"/>
    <property type="match status" value="1"/>
</dbReference>
<feature type="compositionally biased region" description="Basic residues" evidence="2">
    <location>
        <begin position="1662"/>
        <end position="1674"/>
    </location>
</feature>
<accession>A0A4S4M665</accession>
<dbReference type="PROSITE" id="PS01274">
    <property type="entry name" value="COA_TRANSF_2"/>
    <property type="match status" value="1"/>
</dbReference>
<feature type="region of interest" description="Disordered" evidence="2">
    <location>
        <begin position="1495"/>
        <end position="1613"/>
    </location>
</feature>
<proteinExistence type="predicted"/>
<dbReference type="FunFam" id="3.40.1080.10:FF:000001">
    <property type="entry name" value="Succinyl-coa:3-ketoacid-coenzyme a transferase subunit b"/>
    <property type="match status" value="1"/>
</dbReference>
<feature type="region of interest" description="Disordered" evidence="2">
    <location>
        <begin position="1631"/>
        <end position="1680"/>
    </location>
</feature>
<keyword evidence="1" id="KW-0808">Transferase</keyword>
<feature type="compositionally biased region" description="Basic residues" evidence="2">
    <location>
        <begin position="1644"/>
        <end position="1655"/>
    </location>
</feature>
<dbReference type="PANTHER" id="PTHR13707">
    <property type="entry name" value="KETOACID-COENZYME A TRANSFERASE"/>
    <property type="match status" value="1"/>
</dbReference>
<dbReference type="Proteomes" id="UP000310158">
    <property type="component" value="Unassembled WGS sequence"/>
</dbReference>
<feature type="compositionally biased region" description="Pro residues" evidence="2">
    <location>
        <begin position="1540"/>
        <end position="1555"/>
    </location>
</feature>
<feature type="domain" description="Knr4/Smi1-like" evidence="3">
    <location>
        <begin position="1106"/>
        <end position="1329"/>
    </location>
</feature>
<feature type="region of interest" description="Disordered" evidence="2">
    <location>
        <begin position="1020"/>
        <end position="1055"/>
    </location>
</feature>
<dbReference type="SUPFAM" id="SSF100950">
    <property type="entry name" value="NagB/RpiA/CoA transferase-like"/>
    <property type="match status" value="4"/>
</dbReference>
<feature type="compositionally biased region" description="Polar residues" evidence="2">
    <location>
        <begin position="1632"/>
        <end position="1641"/>
    </location>
</feature>
<dbReference type="SUPFAM" id="SSF160631">
    <property type="entry name" value="SMI1/KNR4-like"/>
    <property type="match status" value="1"/>
</dbReference>
<dbReference type="PANTHER" id="PTHR13707:SF60">
    <property type="entry name" value="ACETATE COA-TRANSFERASE SUBUNIT ALPHA"/>
    <property type="match status" value="1"/>
</dbReference>
<dbReference type="InterPro" id="IPR012792">
    <property type="entry name" value="3-oxoacid_CoA-transf_A"/>
</dbReference>
<dbReference type="InterPro" id="IPR012791">
    <property type="entry name" value="3-oxoacid_CoA-transf_B"/>
</dbReference>
<evidence type="ECO:0000313" key="4">
    <source>
        <dbReference type="EMBL" id="THH20689.1"/>
    </source>
</evidence>